<dbReference type="Pfam" id="PF03016">
    <property type="entry name" value="Exostosin_GT47"/>
    <property type="match status" value="1"/>
</dbReference>
<feature type="transmembrane region" description="Helical" evidence="5">
    <location>
        <begin position="79"/>
        <end position="100"/>
    </location>
</feature>
<evidence type="ECO:0000256" key="1">
    <source>
        <dbReference type="ARBA" id="ARBA00004323"/>
    </source>
</evidence>
<sequence>MSSFPNSEWSAQYDEEAAIDAPIQEHVMQSFSTSSSVGFSYNEQGMLNRGRKGFRGMQQEKNEYRQSFYHLQHRYTKMITLPVVVIAISVIGLFFALISFRGFFHPTMKAAGAQSGHRGRIFKDLAVAAVDRNSLGDKNQAQRFLDLEYHTNQTRVGRTGRIFRRRVLDSLQGMLWGTSHPPRNSQLRKAYLRTIRDTRGKEENLYSSEDMLHAEVYHNFTYFKERYAEMNKTFKIYVYRDGFKPLVHGAKTGGIYATEGLFLKRMEDSNNRFTVSEPSKAHMFLLPYSVRQMVDILQDPYSRSMRPLKTFISNYVDTLASKYPYWNRTHGADHFFVSCHDWAPLSTMLHGELHTNSMKVVCNADLTVNFDIEKDVSIPQTLKGGNQSDLDVGSLGPEERDFLAFYAGQMHGTVRPVLLDYWKGKDPTMKVYEVLPSDIAVNISYAQHMKRSRYCLCPKGFEVNSPRIVEAILSGCVPVIIADNFVLPYNDVLDWTKFSVTVPEEDIPDLKKILSSISNVTYRSMQRRLRYIRRHFLWLEDPEDTQYDSFHMTLYSIWRQSMNLRRRKPEIFQERMS</sequence>
<dbReference type="KEGG" id="ppp:112279710"/>
<keyword evidence="5" id="KW-1133">Transmembrane helix</keyword>
<dbReference type="OrthoDB" id="1924787at2759"/>
<dbReference type="GeneID" id="112279710"/>
<comment type="subcellular location">
    <subcellularLocation>
        <location evidence="1">Golgi apparatus membrane</location>
        <topology evidence="1">Single-pass type II membrane protein</topology>
    </subcellularLocation>
</comment>
<comment type="similarity">
    <text evidence="2">Belongs to the glycosyltransferase 47 family.</text>
</comment>
<keyword evidence="3" id="KW-0735">Signal-anchor</keyword>
<organism evidence="7">
    <name type="scientific">Physcomitrium patens</name>
    <name type="common">Spreading-leaved earth moss</name>
    <name type="synonym">Physcomitrella patens</name>
    <dbReference type="NCBI Taxonomy" id="3218"/>
    <lineage>
        <taxon>Eukaryota</taxon>
        <taxon>Viridiplantae</taxon>
        <taxon>Streptophyta</taxon>
        <taxon>Embryophyta</taxon>
        <taxon>Bryophyta</taxon>
        <taxon>Bryophytina</taxon>
        <taxon>Bryopsida</taxon>
        <taxon>Funariidae</taxon>
        <taxon>Funariales</taxon>
        <taxon>Funariaceae</taxon>
        <taxon>Physcomitrium</taxon>
    </lineage>
</organism>
<dbReference type="EnsemblPlants" id="Pp3c3_35380V3.2">
    <property type="protein sequence ID" value="Pp3c3_35380V3.2"/>
    <property type="gene ID" value="Pp3c3_35380"/>
</dbReference>
<dbReference type="PaxDb" id="3218-PP1S112_202V6.1"/>
<dbReference type="Gramene" id="Pp3c3_35380V3.1">
    <property type="protein sequence ID" value="Pp3c3_35380V3.1"/>
    <property type="gene ID" value="Pp3c3_35380"/>
</dbReference>
<proteinExistence type="inferred from homology"/>
<dbReference type="OMA" id="ERYAEMN"/>
<dbReference type="EMBL" id="ABEU02000003">
    <property type="protein sequence ID" value="PNR58417.1"/>
    <property type="molecule type" value="Genomic_DNA"/>
</dbReference>
<name>A0A2K1KXA4_PHYPA</name>
<dbReference type="GO" id="GO:0000139">
    <property type="term" value="C:Golgi membrane"/>
    <property type="evidence" value="ECO:0007669"/>
    <property type="project" value="UniProtKB-SubCell"/>
</dbReference>
<dbReference type="InterPro" id="IPR040911">
    <property type="entry name" value="Exostosin_GT47"/>
</dbReference>
<reference evidence="8" key="3">
    <citation type="submission" date="2020-12" db="UniProtKB">
        <authorList>
            <consortium name="EnsemblPlants"/>
        </authorList>
    </citation>
    <scope>IDENTIFICATION</scope>
</reference>
<evidence type="ECO:0000256" key="5">
    <source>
        <dbReference type="SAM" id="Phobius"/>
    </source>
</evidence>
<dbReference type="Proteomes" id="UP000006727">
    <property type="component" value="Chromosome 3"/>
</dbReference>
<accession>A0A2K1KXA4</accession>
<dbReference type="Gramene" id="Pp3c3_35380V3.3">
    <property type="protein sequence ID" value="Pp3c3_35380V3.3"/>
    <property type="gene ID" value="Pp3c3_35380"/>
</dbReference>
<evidence type="ECO:0000259" key="6">
    <source>
        <dbReference type="Pfam" id="PF03016"/>
    </source>
</evidence>
<evidence type="ECO:0000256" key="3">
    <source>
        <dbReference type="ARBA" id="ARBA00022968"/>
    </source>
</evidence>
<evidence type="ECO:0000313" key="7">
    <source>
        <dbReference type="EMBL" id="PNR58417.1"/>
    </source>
</evidence>
<dbReference type="PANTHER" id="PTHR11062:SF59">
    <property type="entry name" value="EXOSTOSIN FAMILY PROTEIN"/>
    <property type="match status" value="1"/>
</dbReference>
<dbReference type="AlphaFoldDB" id="A0A2K1KXA4"/>
<keyword evidence="9" id="KW-1185">Reference proteome</keyword>
<dbReference type="Gramene" id="Pp3c3_35380V3.2">
    <property type="protein sequence ID" value="Pp3c3_35380V3.2"/>
    <property type="gene ID" value="Pp3c3_35380"/>
</dbReference>
<evidence type="ECO:0000256" key="4">
    <source>
        <dbReference type="ARBA" id="ARBA00023034"/>
    </source>
</evidence>
<dbReference type="RefSeq" id="XP_024370154.1">
    <property type="nucleotide sequence ID" value="XM_024514386.2"/>
</dbReference>
<protein>
    <recommendedName>
        <fullName evidence="6">Exostosin GT47 domain-containing protein</fullName>
    </recommendedName>
</protein>
<gene>
    <name evidence="8" type="primary">LOC112279710</name>
    <name evidence="7" type="ORF">PHYPA_005412</name>
</gene>
<dbReference type="EnsemblPlants" id="Pp3c3_35380V3.3">
    <property type="protein sequence ID" value="Pp3c3_35380V3.3"/>
    <property type="gene ID" value="Pp3c3_35380"/>
</dbReference>
<evidence type="ECO:0000313" key="8">
    <source>
        <dbReference type="EnsemblPlants" id="Pp3c3_35380V3.1"/>
    </source>
</evidence>
<dbReference type="PANTHER" id="PTHR11062">
    <property type="entry name" value="EXOSTOSIN HEPARAN SULFATE GLYCOSYLTRANSFERASE -RELATED"/>
    <property type="match status" value="1"/>
</dbReference>
<evidence type="ECO:0000313" key="9">
    <source>
        <dbReference type="Proteomes" id="UP000006727"/>
    </source>
</evidence>
<dbReference type="InterPro" id="IPR004263">
    <property type="entry name" value="Exostosin"/>
</dbReference>
<reference evidence="7 9" key="2">
    <citation type="journal article" date="2018" name="Plant J.">
        <title>The Physcomitrella patens chromosome-scale assembly reveals moss genome structure and evolution.</title>
        <authorList>
            <person name="Lang D."/>
            <person name="Ullrich K.K."/>
            <person name="Murat F."/>
            <person name="Fuchs J."/>
            <person name="Jenkins J."/>
            <person name="Haas F.B."/>
            <person name="Piednoel M."/>
            <person name="Gundlach H."/>
            <person name="Van Bel M."/>
            <person name="Meyberg R."/>
            <person name="Vives C."/>
            <person name="Morata J."/>
            <person name="Symeonidi A."/>
            <person name="Hiss M."/>
            <person name="Muchero W."/>
            <person name="Kamisugi Y."/>
            <person name="Saleh O."/>
            <person name="Blanc G."/>
            <person name="Decker E.L."/>
            <person name="van Gessel N."/>
            <person name="Grimwood J."/>
            <person name="Hayes R.D."/>
            <person name="Graham S.W."/>
            <person name="Gunter L.E."/>
            <person name="McDaniel S.F."/>
            <person name="Hoernstein S.N.W."/>
            <person name="Larsson A."/>
            <person name="Li F.W."/>
            <person name="Perroud P.F."/>
            <person name="Phillips J."/>
            <person name="Ranjan P."/>
            <person name="Rokshar D.S."/>
            <person name="Rothfels C.J."/>
            <person name="Schneider L."/>
            <person name="Shu S."/>
            <person name="Stevenson D.W."/>
            <person name="Thummler F."/>
            <person name="Tillich M."/>
            <person name="Villarreal Aguilar J.C."/>
            <person name="Widiez T."/>
            <person name="Wong G.K."/>
            <person name="Wymore A."/>
            <person name="Zhang Y."/>
            <person name="Zimmer A.D."/>
            <person name="Quatrano R.S."/>
            <person name="Mayer K.F.X."/>
            <person name="Goodstein D."/>
            <person name="Casacuberta J.M."/>
            <person name="Vandepoele K."/>
            <person name="Reski R."/>
            <person name="Cuming A.C."/>
            <person name="Tuskan G.A."/>
            <person name="Maumus F."/>
            <person name="Salse J."/>
            <person name="Schmutz J."/>
            <person name="Rensing S.A."/>
        </authorList>
    </citation>
    <scope>NUCLEOTIDE SEQUENCE [LARGE SCALE GENOMIC DNA]</scope>
    <source>
        <strain evidence="8 9">cv. Gransden 2004</strain>
    </source>
</reference>
<keyword evidence="4" id="KW-0333">Golgi apparatus</keyword>
<dbReference type="EnsemblPlants" id="Pp3c3_35380V3.1">
    <property type="protein sequence ID" value="Pp3c3_35380V3.1"/>
    <property type="gene ID" value="Pp3c3_35380"/>
</dbReference>
<dbReference type="GO" id="GO:0016757">
    <property type="term" value="F:glycosyltransferase activity"/>
    <property type="evidence" value="ECO:0007669"/>
    <property type="project" value="InterPro"/>
</dbReference>
<evidence type="ECO:0000256" key="2">
    <source>
        <dbReference type="ARBA" id="ARBA00010271"/>
    </source>
</evidence>
<keyword evidence="5" id="KW-0472">Membrane</keyword>
<keyword evidence="5" id="KW-0812">Transmembrane</keyword>
<reference evidence="7 9" key="1">
    <citation type="journal article" date="2008" name="Science">
        <title>The Physcomitrella genome reveals evolutionary insights into the conquest of land by plants.</title>
        <authorList>
            <person name="Rensing S."/>
            <person name="Lang D."/>
            <person name="Zimmer A."/>
            <person name="Terry A."/>
            <person name="Salamov A."/>
            <person name="Shapiro H."/>
            <person name="Nishiyama T."/>
            <person name="Perroud P.-F."/>
            <person name="Lindquist E."/>
            <person name="Kamisugi Y."/>
            <person name="Tanahashi T."/>
            <person name="Sakakibara K."/>
            <person name="Fujita T."/>
            <person name="Oishi K."/>
            <person name="Shin-I T."/>
            <person name="Kuroki Y."/>
            <person name="Toyoda A."/>
            <person name="Suzuki Y."/>
            <person name="Hashimoto A."/>
            <person name="Yamaguchi K."/>
            <person name="Sugano A."/>
            <person name="Kohara Y."/>
            <person name="Fujiyama A."/>
            <person name="Anterola A."/>
            <person name="Aoki S."/>
            <person name="Ashton N."/>
            <person name="Barbazuk W.B."/>
            <person name="Barker E."/>
            <person name="Bennetzen J."/>
            <person name="Bezanilla M."/>
            <person name="Blankenship R."/>
            <person name="Cho S.H."/>
            <person name="Dutcher S."/>
            <person name="Estelle M."/>
            <person name="Fawcett J.A."/>
            <person name="Gundlach H."/>
            <person name="Hanada K."/>
            <person name="Heyl A."/>
            <person name="Hicks K.A."/>
            <person name="Hugh J."/>
            <person name="Lohr M."/>
            <person name="Mayer K."/>
            <person name="Melkozernov A."/>
            <person name="Murata T."/>
            <person name="Nelson D."/>
            <person name="Pils B."/>
            <person name="Prigge M."/>
            <person name="Reiss B."/>
            <person name="Renner T."/>
            <person name="Rombauts S."/>
            <person name="Rushton P."/>
            <person name="Sanderfoot A."/>
            <person name="Schween G."/>
            <person name="Shiu S.-H."/>
            <person name="Stueber K."/>
            <person name="Theodoulou F.L."/>
            <person name="Tu H."/>
            <person name="Van de Peer Y."/>
            <person name="Verrier P.J."/>
            <person name="Waters E."/>
            <person name="Wood A."/>
            <person name="Yang L."/>
            <person name="Cove D."/>
            <person name="Cuming A."/>
            <person name="Hasebe M."/>
            <person name="Lucas S."/>
            <person name="Mishler D.B."/>
            <person name="Reski R."/>
            <person name="Grigoriev I."/>
            <person name="Quatrano R.S."/>
            <person name="Boore J.L."/>
        </authorList>
    </citation>
    <scope>NUCLEOTIDE SEQUENCE [LARGE SCALE GENOMIC DNA]</scope>
    <source>
        <strain evidence="8 9">cv. Gransden 2004</strain>
    </source>
</reference>
<feature type="domain" description="Exostosin GT47" evidence="6">
    <location>
        <begin position="231"/>
        <end position="517"/>
    </location>
</feature>